<comment type="subcellular location">
    <subcellularLocation>
        <location evidence="3">Golgi apparatus</location>
        <location evidence="3">trans-Golgi network</location>
    </subcellularLocation>
    <subcellularLocation>
        <location evidence="3">Recycling endosome</location>
    </subcellularLocation>
    <text evidence="3">Localizes to the trans-Golgi network as part of the GARP complex, while it localizes to recycling endosomes as part of the EARP complex.</text>
</comment>
<dbReference type="GO" id="GO:0007041">
    <property type="term" value="P:lysosomal transport"/>
    <property type="evidence" value="ECO:0007669"/>
    <property type="project" value="TreeGrafter"/>
</dbReference>
<dbReference type="GO" id="GO:0007030">
    <property type="term" value="P:Golgi organization"/>
    <property type="evidence" value="ECO:0007669"/>
    <property type="project" value="UniProtKB-UniRule"/>
</dbReference>
<dbReference type="GO" id="GO:0048193">
    <property type="term" value="P:Golgi vesicle transport"/>
    <property type="evidence" value="ECO:0007669"/>
    <property type="project" value="TreeGrafter"/>
</dbReference>
<dbReference type="GO" id="GO:0032456">
    <property type="term" value="P:endocytic recycling"/>
    <property type="evidence" value="ECO:0007669"/>
    <property type="project" value="UniProtKB-UniRule"/>
</dbReference>
<evidence type="ECO:0000313" key="6">
    <source>
        <dbReference type="EMBL" id="PKU38136.1"/>
    </source>
</evidence>
<keyword evidence="3" id="KW-0813">Transport</keyword>
<feature type="transmembrane region" description="Helical" evidence="5">
    <location>
        <begin position="27"/>
        <end position="46"/>
    </location>
</feature>
<comment type="subunit">
    <text evidence="3">Component of the Golgi-associated retrograde protein (GARP) complex. Component of the endosome-associated retrograde protein (EARP) complex.</text>
</comment>
<dbReference type="GO" id="GO:0016020">
    <property type="term" value="C:membrane"/>
    <property type="evidence" value="ECO:0007669"/>
    <property type="project" value="TreeGrafter"/>
</dbReference>
<reference evidence="7" key="2">
    <citation type="submission" date="2017-12" db="EMBL/GenBank/DDBJ databases">
        <title>Genome sequence of the Bar-tailed Godwit (Limosa lapponica baueri).</title>
        <authorList>
            <person name="Lima N.C.B."/>
            <person name="Parody-Merino A.M."/>
            <person name="Battley P.F."/>
            <person name="Fidler A.E."/>
            <person name="Prosdocimi F."/>
        </authorList>
    </citation>
    <scope>NUCLEOTIDE SEQUENCE [LARGE SCALE GENOMIC DNA]</scope>
</reference>
<keyword evidence="3" id="KW-0445">Lipid transport</keyword>
<comment type="similarity">
    <text evidence="1 3">Belongs to the VPS51 family.</text>
</comment>
<dbReference type="Pfam" id="PF08700">
    <property type="entry name" value="VPS51_Exo84_N"/>
    <property type="match status" value="1"/>
</dbReference>
<dbReference type="Proteomes" id="UP000233556">
    <property type="component" value="Unassembled WGS sequence"/>
</dbReference>
<dbReference type="InterPro" id="IPR014812">
    <property type="entry name" value="Vps51"/>
</dbReference>
<dbReference type="GO" id="GO:0015031">
    <property type="term" value="P:protein transport"/>
    <property type="evidence" value="ECO:0007669"/>
    <property type="project" value="UniProtKB-UniRule"/>
</dbReference>
<keyword evidence="7" id="KW-1185">Reference proteome</keyword>
<dbReference type="AlphaFoldDB" id="A0A2I0TWF7"/>
<name>A0A2I0TWF7_LIMLA</name>
<dbReference type="GO" id="GO:0042147">
    <property type="term" value="P:retrograde transport, endosome to Golgi"/>
    <property type="evidence" value="ECO:0007669"/>
    <property type="project" value="UniProtKB-UniRule"/>
</dbReference>
<keyword evidence="3" id="KW-0967">Endosome</keyword>
<keyword evidence="5" id="KW-1133">Transmembrane helix</keyword>
<keyword evidence="3" id="KW-0653">Protein transport</keyword>
<sequence>MSVTGLLTGSVKRFSTMTRSGRDNRKLLCSVSVGLIVIFFILYYLVRSECPLGQLLAREAALGREIRALDSDMQTLLYENYNKFISATDTIRKMKVDFRRMEAEMDDLAANMAAISTSSARVSAALQDRHRRGAQLAGVQALLRKLQSLVEVPGRLRRWAAPGGEPARALRCHARARAVLRHYRHLPSFRAIEDESHAIMADLAQRLRARLRCRRLGLERGLGDTSLLVRALDRFHRRLRALLELLPAAGAEAGAALVARAARERVDRYLRALQTFFLGCLGDVRQALAAPRPPGKEGPGLPDLLATLASSVLGQLKAVLAYVQLFTAKDVAFASLPYFKGEFCVEAVREGLVVAFVRWLCRTARGFADGPAERGAPAAPPALLLLLARLCLDYEATTISYILTLTDEQFPPQDTGPVVTPGPALCAEARGAAQRLLDHYVQVQGAAVAQMLRKSVETRDWLGTVEPRNVRAVMKRVVEDITAIDVQVGQLFEEGVRRAQSSDSSRRAFSVYSSSRAPGRYAPSYTPSAPMDTHLLSNIQKLFSERIDIFSPVEFNKVSVLTGIIKISLKTLLECVRLRTLGRFGLQQVQVDGHYLQLYLWRFAADERVVQGLLDEVAASAAHRCLDPVPMEHSVVELICERGAPMDTHLLSNIQKLFSERIDIFSPVEFNKVSVLTGIIKISLKTLLECVRLRTLGRFGLQQVQVDGHYLQLYLWRFAADERCVSVASQGFTQGHRAAGTRSSATLSLLPSPLCDCDLQHPLIACTSPMATADQGFGATSEMDGPWVGTWRPHRPRGPVLAQFTSPGPKYAVLGTTGHLAHNPTKTKAPAYSIPLAKLPPITSCSPGPRYFVPPEITRKGKYVSPSQHICGLPKIKTEITPGPSEYPFSSTSARQDEHPHSRKTKCFPSDL</sequence>
<accession>A0A2I0TWF7</accession>
<dbReference type="GO" id="GO:1990745">
    <property type="term" value="C:EARP complex"/>
    <property type="evidence" value="ECO:0007669"/>
    <property type="project" value="UniProtKB-UniRule"/>
</dbReference>
<evidence type="ECO:0000256" key="5">
    <source>
        <dbReference type="SAM" id="Phobius"/>
    </source>
</evidence>
<gene>
    <name evidence="6" type="ORF">llap_11547</name>
</gene>
<protein>
    <recommendedName>
        <fullName evidence="2 3">Vacuolar protein sorting-associated protein 51 homolog</fullName>
    </recommendedName>
</protein>
<evidence type="ECO:0000313" key="7">
    <source>
        <dbReference type="Proteomes" id="UP000233556"/>
    </source>
</evidence>
<dbReference type="PANTHER" id="PTHR15954">
    <property type="entry name" value="VACUOLAR PROTEIN SORTING-ASSOCIATED PROTEIN 51 HOMOLOG"/>
    <property type="match status" value="1"/>
</dbReference>
<keyword evidence="3" id="KW-0333">Golgi apparatus</keyword>
<dbReference type="EMBL" id="KZ506846">
    <property type="protein sequence ID" value="PKU38136.1"/>
    <property type="molecule type" value="Genomic_DNA"/>
</dbReference>
<evidence type="ECO:0000256" key="1">
    <source>
        <dbReference type="ARBA" id="ARBA00006080"/>
    </source>
</evidence>
<feature type="region of interest" description="Disordered" evidence="4">
    <location>
        <begin position="881"/>
        <end position="912"/>
    </location>
</feature>
<keyword evidence="5" id="KW-0812">Transmembrane</keyword>
<dbReference type="PANTHER" id="PTHR15954:SF4">
    <property type="entry name" value="VACUOLAR PROTEIN SORTING-ASSOCIATED PROTEIN 51 HOMOLOG"/>
    <property type="match status" value="1"/>
</dbReference>
<evidence type="ECO:0000256" key="2">
    <source>
        <dbReference type="ARBA" id="ARBA00016122"/>
    </source>
</evidence>
<evidence type="ECO:0000256" key="3">
    <source>
        <dbReference type="RuleBase" id="RU368010"/>
    </source>
</evidence>
<dbReference type="OrthoDB" id="203678at2759"/>
<reference evidence="7" key="1">
    <citation type="submission" date="2017-11" db="EMBL/GenBank/DDBJ databases">
        <authorList>
            <person name="Lima N.C."/>
            <person name="Parody-Merino A.M."/>
            <person name="Battley P.F."/>
            <person name="Fidler A.E."/>
            <person name="Prosdocimi F."/>
        </authorList>
    </citation>
    <scope>NUCLEOTIDE SEQUENCE [LARGE SCALE GENOMIC DNA]</scope>
</reference>
<comment type="function">
    <text evidence="3">Involved in retrograde transport from early and late endosomes to the late Golgi. The GARP complex is required for the maintenance of protein retrieval from endosomes to the TGN, acid hydrolase sorting, lysosome function, endosomal cholesterol traffic and autophagy. Acts as component of the EARP complex that is involved in endocytic recycling.</text>
</comment>
<dbReference type="GO" id="GO:0000938">
    <property type="term" value="C:GARP complex"/>
    <property type="evidence" value="ECO:0007669"/>
    <property type="project" value="UniProtKB-UniRule"/>
</dbReference>
<keyword evidence="5" id="KW-0472">Membrane</keyword>
<dbReference type="GO" id="GO:0005829">
    <property type="term" value="C:cytosol"/>
    <property type="evidence" value="ECO:0007669"/>
    <property type="project" value="GOC"/>
</dbReference>
<proteinExistence type="inferred from homology"/>
<evidence type="ECO:0000256" key="4">
    <source>
        <dbReference type="SAM" id="MobiDB-lite"/>
    </source>
</evidence>
<organism evidence="6 7">
    <name type="scientific">Limosa lapponica baueri</name>
    <dbReference type="NCBI Taxonomy" id="1758121"/>
    <lineage>
        <taxon>Eukaryota</taxon>
        <taxon>Metazoa</taxon>
        <taxon>Chordata</taxon>
        <taxon>Craniata</taxon>
        <taxon>Vertebrata</taxon>
        <taxon>Euteleostomi</taxon>
        <taxon>Archelosauria</taxon>
        <taxon>Archosauria</taxon>
        <taxon>Dinosauria</taxon>
        <taxon>Saurischia</taxon>
        <taxon>Theropoda</taxon>
        <taxon>Coelurosauria</taxon>
        <taxon>Aves</taxon>
        <taxon>Neognathae</taxon>
        <taxon>Neoaves</taxon>
        <taxon>Charadriiformes</taxon>
        <taxon>Scolopacidae</taxon>
        <taxon>Limosa</taxon>
    </lineage>
</organism>
<dbReference type="GO" id="GO:0006869">
    <property type="term" value="P:lipid transport"/>
    <property type="evidence" value="ECO:0007669"/>
    <property type="project" value="UniProtKB-UniRule"/>
</dbReference>